<feature type="compositionally biased region" description="Basic and acidic residues" evidence="4">
    <location>
        <begin position="1120"/>
        <end position="1134"/>
    </location>
</feature>
<proteinExistence type="predicted"/>
<evidence type="ECO:0000256" key="1">
    <source>
        <dbReference type="ARBA" id="ARBA00022723"/>
    </source>
</evidence>
<evidence type="ECO:0000256" key="3">
    <source>
        <dbReference type="SAM" id="Coils"/>
    </source>
</evidence>
<sequence>MEDMLYKFIDEVKQEQEEMRAFINEFRTTNELLFKERNNSLSELRFEVYELLRVINNALISNYEVKGVTTRDHDKPVEPKEVLVENEHQKTNELVVQPSIECQPIAQYIDFSGSDQIQTPQYPDVHPPSQKIEKEEPPQDSDIRHLIREECYVEVSEEQKQSMEDTMLELVKIFQEKEFLCIHDNVDDLIESALNSKLLLIFFERQEVKNIVEQPAERGNLIIQSFQNFRVIHKSSISLNTSQISSIHAVATILSTEEPEHSLSIEYEHLSITSETESDEVTESNAKNLLPIPSECEVTSEDESKCDVPIFENSPICDDHSDIFSDSKIDDDFSVYDDDFKDIEYVEASLSNPEIVSIEVENVVQQEEEEVDLEDISQIQDIVLREKLLSIIRLISNIESLNDNSTPDHERLINVLKSNIPDDSSNDLLLEEVDLFLASDNSIPPGIENVANDTKGDIRFLEELLINDSILSHESSDSNFERVRILSSTLRLAKKNELKARGSLLMTLPDKHQIKFNIHKDAKSLMEAIEKRFGGNKETKKVQKTLLKQQYENFTGSNINLKFLRSLLIEWRTHTLNWRNKTDLEEQSLDDLFNNLKIYEAKVKSSSSTSPTTQNIAFVSSQNTDSTNESVSVVTSVSAASNKVLVSALPIVDNLNADDLEEMDLKWQMVMLTIRARRRGHFTREYRSPKDTRNKDTQKRNVPVETSTSNALVSQCDGVGSYDWSFQADEEPTNYALMAFTSSSSTNSSGLDSEVAPFSKACSKAYATFQSHYDNLTNDLRKYQFDVLSYKTGLESVKARLVVYQQNENVFEDDIKLLKLDVMLTDNALVELRKKFEKAKQERDELGYDNQVFDSIVFDFDELISSESDIKMPTSLMHDRHVVSTTVLTRCRLVLLTAARPVTTVVPQTNVQHQRYMIGNISYLFDFEEINRGYVAFGGNLKGGKITGKDSLLPIPFWAEAVNTVCYVQDRVLVTKPHNKTPYELLLGRTPSIGFMRPFGCLVTILNTLDPLGKFDGKANEGFLVGYSVRSGPTWLFDIDTLTQSMNYQPVVAENQPNFSRGIQENLTTGTGRKEFESVQQYVLIPLWSFGSKYPQNTDVAAFEVKEPESEVHVSPSSSDKPKKHDEKEKREAKGNSLVELSTGVRDLSDEFEEFSYNNTDGVNATSTPVTAVGPTSTDSSNTFSVAGPFNTVVSLTFEIGGKFSFMDPSEYPNDLNIPDLEDITYSDEEDVGAEADFSNLETNITVSPIPTTSVHKDHPITQIIEEPKRVHRELKDPSWIEAMQEDLLQFKMQKEEGIDYEEVFAPVARIEAIMLFLAYASVMGFMVYQKDVKNAFLYGTIKEEVGKIDQTLFIKKQKGDILLVHVYVDDIIFGSTNKELCKAFEKLMKDKFQMSLMGELTFFLGLQVKQKPDGIFSSQDKYVAKILGKFGLTNGKSASTLIHTEKPLLKDPDGEDVDVHTYSMKLLEWTLHLTNVSSAS</sequence>
<organism evidence="6">
    <name type="scientific">Tanacetum cinerariifolium</name>
    <name type="common">Dalmatian daisy</name>
    <name type="synonym">Chrysanthemum cinerariifolium</name>
    <dbReference type="NCBI Taxonomy" id="118510"/>
    <lineage>
        <taxon>Eukaryota</taxon>
        <taxon>Viridiplantae</taxon>
        <taxon>Streptophyta</taxon>
        <taxon>Embryophyta</taxon>
        <taxon>Tracheophyta</taxon>
        <taxon>Spermatophyta</taxon>
        <taxon>Magnoliopsida</taxon>
        <taxon>eudicotyledons</taxon>
        <taxon>Gunneridae</taxon>
        <taxon>Pentapetalae</taxon>
        <taxon>asterids</taxon>
        <taxon>campanulids</taxon>
        <taxon>Asterales</taxon>
        <taxon>Asteraceae</taxon>
        <taxon>Asteroideae</taxon>
        <taxon>Anthemideae</taxon>
        <taxon>Anthemidinae</taxon>
        <taxon>Tanacetum</taxon>
    </lineage>
</organism>
<feature type="domain" description="Reverse transcriptase Ty1/copia-type" evidence="5">
    <location>
        <begin position="1296"/>
        <end position="1346"/>
    </location>
</feature>
<keyword evidence="2" id="KW-0378">Hydrolase</keyword>
<feature type="region of interest" description="Disordered" evidence="4">
    <location>
        <begin position="1106"/>
        <end position="1139"/>
    </location>
</feature>
<feature type="compositionally biased region" description="Basic and acidic residues" evidence="4">
    <location>
        <begin position="131"/>
        <end position="140"/>
    </location>
</feature>
<dbReference type="InterPro" id="IPR013103">
    <property type="entry name" value="RVT_2"/>
</dbReference>
<keyword evidence="1" id="KW-0479">Metal-binding</keyword>
<dbReference type="Pfam" id="PF07727">
    <property type="entry name" value="RVT_2"/>
    <property type="match status" value="2"/>
</dbReference>
<dbReference type="GO" id="GO:0016787">
    <property type="term" value="F:hydrolase activity"/>
    <property type="evidence" value="ECO:0007669"/>
    <property type="project" value="UniProtKB-KW"/>
</dbReference>
<protein>
    <recommendedName>
        <fullName evidence="5">Reverse transcriptase Ty1/copia-type domain-containing protein</fullName>
    </recommendedName>
</protein>
<name>A0A6L2MSZ3_TANCI</name>
<dbReference type="GO" id="GO:0046872">
    <property type="term" value="F:metal ion binding"/>
    <property type="evidence" value="ECO:0007669"/>
    <property type="project" value="UniProtKB-KW"/>
</dbReference>
<dbReference type="PANTHER" id="PTHR42648">
    <property type="entry name" value="TRANSPOSASE, PUTATIVE-RELATED"/>
    <property type="match status" value="1"/>
</dbReference>
<evidence type="ECO:0000313" key="6">
    <source>
        <dbReference type="EMBL" id="GEU75394.1"/>
    </source>
</evidence>
<comment type="caution">
    <text evidence="6">The sequence shown here is derived from an EMBL/GenBank/DDBJ whole genome shotgun (WGS) entry which is preliminary data.</text>
</comment>
<feature type="compositionally biased region" description="Basic and acidic residues" evidence="4">
    <location>
        <begin position="683"/>
        <end position="699"/>
    </location>
</feature>
<accession>A0A6L2MSZ3</accession>
<feature type="region of interest" description="Disordered" evidence="4">
    <location>
        <begin position="683"/>
        <end position="707"/>
    </location>
</feature>
<feature type="coiled-coil region" evidence="3">
    <location>
        <begin position="822"/>
        <end position="849"/>
    </location>
</feature>
<dbReference type="InterPro" id="IPR039537">
    <property type="entry name" value="Retrotran_Ty1/copia-like"/>
</dbReference>
<dbReference type="EMBL" id="BKCJ010007074">
    <property type="protein sequence ID" value="GEU75394.1"/>
    <property type="molecule type" value="Genomic_DNA"/>
</dbReference>
<feature type="region of interest" description="Disordered" evidence="4">
    <location>
        <begin position="117"/>
        <end position="140"/>
    </location>
</feature>
<feature type="domain" description="Reverse transcriptase Ty1/copia-type" evidence="5">
    <location>
        <begin position="1351"/>
        <end position="1441"/>
    </location>
</feature>
<dbReference type="PANTHER" id="PTHR42648:SF32">
    <property type="entry name" value="RIBONUCLEASE H-LIKE DOMAIN, GAG-PRE-INTEGRASE DOMAIN PROTEIN-RELATED"/>
    <property type="match status" value="1"/>
</dbReference>
<keyword evidence="3" id="KW-0175">Coiled coil</keyword>
<evidence type="ECO:0000259" key="5">
    <source>
        <dbReference type="Pfam" id="PF07727"/>
    </source>
</evidence>
<evidence type="ECO:0000256" key="2">
    <source>
        <dbReference type="ARBA" id="ARBA00022801"/>
    </source>
</evidence>
<gene>
    <name evidence="6" type="ORF">Tci_047372</name>
</gene>
<evidence type="ECO:0000256" key="4">
    <source>
        <dbReference type="SAM" id="MobiDB-lite"/>
    </source>
</evidence>
<reference evidence="6" key="1">
    <citation type="journal article" date="2019" name="Sci. Rep.">
        <title>Draft genome of Tanacetum cinerariifolium, the natural source of mosquito coil.</title>
        <authorList>
            <person name="Yamashiro T."/>
            <person name="Shiraishi A."/>
            <person name="Satake H."/>
            <person name="Nakayama K."/>
        </authorList>
    </citation>
    <scope>NUCLEOTIDE SEQUENCE</scope>
</reference>